<dbReference type="RefSeq" id="WP_128229279.1">
    <property type="nucleotide sequence ID" value="NZ_SACR01000004.1"/>
</dbReference>
<dbReference type="GO" id="GO:0016887">
    <property type="term" value="F:ATP hydrolysis activity"/>
    <property type="evidence" value="ECO:0007669"/>
    <property type="project" value="InterPro"/>
</dbReference>
<keyword evidence="6" id="KW-1278">Translocase</keyword>
<evidence type="ECO:0000313" key="10">
    <source>
        <dbReference type="Proteomes" id="UP000285575"/>
    </source>
</evidence>
<dbReference type="Pfam" id="PF00005">
    <property type="entry name" value="ABC_tran"/>
    <property type="match status" value="1"/>
</dbReference>
<organism evidence="9 10">
    <name type="scientific">Rubrivivax rivuli</name>
    <dbReference type="NCBI Taxonomy" id="1862385"/>
    <lineage>
        <taxon>Bacteria</taxon>
        <taxon>Pseudomonadati</taxon>
        <taxon>Pseudomonadota</taxon>
        <taxon>Betaproteobacteria</taxon>
        <taxon>Burkholderiales</taxon>
        <taxon>Sphaerotilaceae</taxon>
        <taxon>Rubrivivax</taxon>
    </lineage>
</organism>
<reference evidence="9 10" key="1">
    <citation type="submission" date="2019-01" db="EMBL/GenBank/DDBJ databases">
        <authorList>
            <person name="Chen W.-M."/>
        </authorList>
    </citation>
    <scope>NUCLEOTIDE SEQUENCE [LARGE SCALE GENOMIC DNA]</scope>
    <source>
        <strain evidence="9 10">KYPY4</strain>
    </source>
</reference>
<keyword evidence="2" id="KW-0813">Transport</keyword>
<dbReference type="CDD" id="cd03214">
    <property type="entry name" value="ABC_Iron-Siderophores_B12_Hemin"/>
    <property type="match status" value="1"/>
</dbReference>
<keyword evidence="3" id="KW-0472">Membrane</keyword>
<dbReference type="PROSITE" id="PS00211">
    <property type="entry name" value="ABC_TRANSPORTER_1"/>
    <property type="match status" value="1"/>
</dbReference>
<evidence type="ECO:0000256" key="2">
    <source>
        <dbReference type="ARBA" id="ARBA00022448"/>
    </source>
</evidence>
<dbReference type="InterPro" id="IPR003593">
    <property type="entry name" value="AAA+_ATPase"/>
</dbReference>
<comment type="similarity">
    <text evidence="1">Belongs to the ABC transporter superfamily.</text>
</comment>
<proteinExistence type="inferred from homology"/>
<keyword evidence="3" id="KW-1003">Cell membrane</keyword>
<dbReference type="Proteomes" id="UP000285575">
    <property type="component" value="Unassembled WGS sequence"/>
</dbReference>
<evidence type="ECO:0000256" key="1">
    <source>
        <dbReference type="ARBA" id="ARBA00005417"/>
    </source>
</evidence>
<evidence type="ECO:0000256" key="3">
    <source>
        <dbReference type="ARBA" id="ARBA00022475"/>
    </source>
</evidence>
<gene>
    <name evidence="9" type="ORF">EOE66_13585</name>
</gene>
<evidence type="ECO:0000256" key="7">
    <source>
        <dbReference type="ARBA" id="ARBA00037066"/>
    </source>
</evidence>
<dbReference type="GO" id="GO:0005524">
    <property type="term" value="F:ATP binding"/>
    <property type="evidence" value="ECO:0007669"/>
    <property type="project" value="UniProtKB-KW"/>
</dbReference>
<dbReference type="PANTHER" id="PTHR42794:SF1">
    <property type="entry name" value="HEMIN IMPORT ATP-BINDING PROTEIN HMUV"/>
    <property type="match status" value="1"/>
</dbReference>
<keyword evidence="4" id="KW-0547">Nucleotide-binding</keyword>
<dbReference type="InterPro" id="IPR027417">
    <property type="entry name" value="P-loop_NTPase"/>
</dbReference>
<keyword evidence="10" id="KW-1185">Reference proteome</keyword>
<dbReference type="SMART" id="SM00382">
    <property type="entry name" value="AAA"/>
    <property type="match status" value="1"/>
</dbReference>
<dbReference type="PANTHER" id="PTHR42794">
    <property type="entry name" value="HEMIN IMPORT ATP-BINDING PROTEIN HMUV"/>
    <property type="match status" value="1"/>
</dbReference>
<evidence type="ECO:0000313" key="9">
    <source>
        <dbReference type="EMBL" id="RVU45177.1"/>
    </source>
</evidence>
<sequence>MSAPPLRAEGLGLQLGGRRVLDGVSLTLQPGQWVAVVGPNGAGKSTLLSLLAGLRTPDAGRVWLRGRALGTLSARERAQALAWLSQQGEAEGDIAVHDVVRLGRLPRHGLFGAPDASDEAAVQAALAETETLAFARRRLNELSGGERQRVLLARALAVRAPVLLLDEPTTHLDAPHQRAVLRGLAARARQGAAVMAVLHDLTLALAADRVLVMDQGRIVADGAPADPALRAALAQVFEHAFSIEALTVAGQPRWAVVPAL</sequence>
<dbReference type="SUPFAM" id="SSF52540">
    <property type="entry name" value="P-loop containing nucleoside triphosphate hydrolases"/>
    <property type="match status" value="1"/>
</dbReference>
<dbReference type="PROSITE" id="PS50893">
    <property type="entry name" value="ABC_TRANSPORTER_2"/>
    <property type="match status" value="1"/>
</dbReference>
<keyword evidence="5 9" id="KW-0067">ATP-binding</keyword>
<dbReference type="Gene3D" id="3.40.50.300">
    <property type="entry name" value="P-loop containing nucleotide triphosphate hydrolases"/>
    <property type="match status" value="1"/>
</dbReference>
<comment type="caution">
    <text evidence="9">The sequence shown here is derived from an EMBL/GenBank/DDBJ whole genome shotgun (WGS) entry which is preliminary data.</text>
</comment>
<evidence type="ECO:0000256" key="6">
    <source>
        <dbReference type="ARBA" id="ARBA00022967"/>
    </source>
</evidence>
<comment type="function">
    <text evidence="7">Part of the ABC transporter complex HmuTUV involved in hemin import. Responsible for energy coupling to the transport system.</text>
</comment>
<evidence type="ECO:0000259" key="8">
    <source>
        <dbReference type="PROSITE" id="PS50893"/>
    </source>
</evidence>
<dbReference type="InterPro" id="IPR003439">
    <property type="entry name" value="ABC_transporter-like_ATP-bd"/>
</dbReference>
<dbReference type="OrthoDB" id="5296765at2"/>
<dbReference type="FunFam" id="3.40.50.300:FF:000134">
    <property type="entry name" value="Iron-enterobactin ABC transporter ATP-binding protein"/>
    <property type="match status" value="1"/>
</dbReference>
<name>A0A437REH6_9BURK</name>
<dbReference type="EMBL" id="SACR01000004">
    <property type="protein sequence ID" value="RVU45177.1"/>
    <property type="molecule type" value="Genomic_DNA"/>
</dbReference>
<evidence type="ECO:0000256" key="4">
    <source>
        <dbReference type="ARBA" id="ARBA00022741"/>
    </source>
</evidence>
<accession>A0A437REH6</accession>
<dbReference type="AlphaFoldDB" id="A0A437REH6"/>
<feature type="domain" description="ABC transporter" evidence="8">
    <location>
        <begin position="6"/>
        <end position="240"/>
    </location>
</feature>
<dbReference type="InterPro" id="IPR017871">
    <property type="entry name" value="ABC_transporter-like_CS"/>
</dbReference>
<evidence type="ECO:0000256" key="5">
    <source>
        <dbReference type="ARBA" id="ARBA00022840"/>
    </source>
</evidence>
<protein>
    <submittedName>
        <fullName evidence="9">ABC transporter ATP-binding protein</fullName>
    </submittedName>
</protein>